<dbReference type="Pfam" id="PF01476">
    <property type="entry name" value="LysM"/>
    <property type="match status" value="1"/>
</dbReference>
<dbReference type="InterPro" id="IPR018392">
    <property type="entry name" value="LysM"/>
</dbReference>
<keyword evidence="7" id="KW-1185">Reference proteome</keyword>
<sequence length="900" mass="98119">VKNTCKAQTKEIYSNLVKRRLFNLFKEMTNKISPASFNEIFKQLEESGAVVENVNQIVQTFQQSLFRNICENFKDMWNEQELDHELDLLHFCIEKCKHNTTAWRPTGKTPDEQTKYLRNHYLKKRIAFIECALQAQATTFNSICEEVEAKRAVIEELNARREAVSEQMDIRIYNKFIKKGLNMKRENPNGEEDNQNEGNNGNGGGGNNGGNAGGGGGGGGRQNKRFRMNEENIRLLIPSRIAGAIIGKGGQHINRLRAQYKATINVEDCQGPERTVHVSAEFDNAISIVEEMLKNFDEKDDEYDVRMLIHQSLAGCVIGKGGSKIKEIRDKIGCRILKVFSNVCPQSSDRIVQCVGKAEQAVESIREILDLVKEVPIKGPVQNYDPINYDDLFADKYGGFGDNGGRGGGGGFRDGGRFDRRGGGDDRGFDRRDGGRRNDRRDNGGGPRGMRDRDFIDPWAPNQGPMGGNNFGGGSGNGFGNNFGGNMGMGGNMGGGNMGGGNMGGGGFGGNSGNMGLGNNLGGGGGGMGNNMSGGLGGGFNSGMGGGGGQGNNMGGNMGGNNMGPNNGGGNFGGNNSGGGDDKNTTQVTIPKDLAGAIIGKAGGRIRRIRMESNAFITIDEPLPGSTDRIITITGSPKQIQMAQYLLQQRNRNHTYFRVSDFSSDYDESSSTYPLQPTINTQTNFNILEAQIQEGDTLQAIALRFNCTVAELKRLNKIEKEYEIHARKIIKVPVTPHSLLLENQPIVHSSGQSSPKHSLANKENLSKPNFDESLLVVAAGLSTEPSINEIILNTPIASNHYDDTPTKINEHSIEDPLLEHASGSYNGIHRTGPHSISGQNMDLRDFSCSGSDCDISWIFLLLCILVLCFAIPLIYVVYIAEQEEIHRHDHHQTHNETHLH</sequence>
<feature type="domain" description="LysM" evidence="5">
    <location>
        <begin position="688"/>
        <end position="732"/>
    </location>
</feature>
<dbReference type="CDD" id="cd22432">
    <property type="entry name" value="KH-I_HNRNPK_rpt1"/>
    <property type="match status" value="1"/>
</dbReference>
<feature type="region of interest" description="Disordered" evidence="3">
    <location>
        <begin position="404"/>
        <end position="473"/>
    </location>
</feature>
<dbReference type="InterPro" id="IPR004087">
    <property type="entry name" value="KH_dom"/>
</dbReference>
<dbReference type="EMBL" id="WJQU01000002">
    <property type="protein sequence ID" value="KAJ6640574.1"/>
    <property type="molecule type" value="Genomic_DNA"/>
</dbReference>
<dbReference type="Proteomes" id="UP001151699">
    <property type="component" value="Chromosome B"/>
</dbReference>
<reference evidence="6" key="1">
    <citation type="submission" date="2022-07" db="EMBL/GenBank/DDBJ databases">
        <authorList>
            <person name="Trinca V."/>
            <person name="Uliana J.V.C."/>
            <person name="Torres T.T."/>
            <person name="Ward R.J."/>
            <person name="Monesi N."/>
        </authorList>
    </citation>
    <scope>NUCLEOTIDE SEQUENCE</scope>
    <source>
        <strain evidence="6">HSMRA1968</strain>
        <tissue evidence="6">Whole embryos</tissue>
    </source>
</reference>
<dbReference type="SUPFAM" id="SSF54106">
    <property type="entry name" value="LysM domain"/>
    <property type="match status" value="1"/>
</dbReference>
<name>A0A9Q0S137_9DIPT</name>
<dbReference type="InterPro" id="IPR004088">
    <property type="entry name" value="KH_dom_type_1"/>
</dbReference>
<dbReference type="PANTHER" id="PTHR10288">
    <property type="entry name" value="KH DOMAIN CONTAINING RNA BINDING PROTEIN"/>
    <property type="match status" value="1"/>
</dbReference>
<dbReference type="PROSITE" id="PS50084">
    <property type="entry name" value="KH_TYPE_1"/>
    <property type="match status" value="3"/>
</dbReference>
<dbReference type="CDD" id="cd00118">
    <property type="entry name" value="LysM"/>
    <property type="match status" value="1"/>
</dbReference>
<organism evidence="6 7">
    <name type="scientific">Pseudolycoriella hygida</name>
    <dbReference type="NCBI Taxonomy" id="35572"/>
    <lineage>
        <taxon>Eukaryota</taxon>
        <taxon>Metazoa</taxon>
        <taxon>Ecdysozoa</taxon>
        <taxon>Arthropoda</taxon>
        <taxon>Hexapoda</taxon>
        <taxon>Insecta</taxon>
        <taxon>Pterygota</taxon>
        <taxon>Neoptera</taxon>
        <taxon>Endopterygota</taxon>
        <taxon>Diptera</taxon>
        <taxon>Nematocera</taxon>
        <taxon>Sciaroidea</taxon>
        <taxon>Sciaridae</taxon>
        <taxon>Pseudolycoriella</taxon>
    </lineage>
</organism>
<dbReference type="SMART" id="SM00322">
    <property type="entry name" value="KH"/>
    <property type="match status" value="3"/>
</dbReference>
<dbReference type="OrthoDB" id="1937934at2759"/>
<feature type="compositionally biased region" description="Gly residues" evidence="3">
    <location>
        <begin position="551"/>
        <end position="579"/>
    </location>
</feature>
<dbReference type="AlphaFoldDB" id="A0A9Q0S137"/>
<keyword evidence="2" id="KW-0694">RNA-binding</keyword>
<dbReference type="Gene3D" id="3.30.1370.10">
    <property type="entry name" value="K Homology domain, type 1"/>
    <property type="match status" value="3"/>
</dbReference>
<feature type="compositionally biased region" description="Basic and acidic residues" evidence="3">
    <location>
        <begin position="414"/>
        <end position="456"/>
    </location>
</feature>
<dbReference type="CDD" id="cd22434">
    <property type="entry name" value="KH-I_HNRNPK_rpt3"/>
    <property type="match status" value="1"/>
</dbReference>
<evidence type="ECO:0000313" key="7">
    <source>
        <dbReference type="Proteomes" id="UP001151699"/>
    </source>
</evidence>
<dbReference type="CDD" id="cd22433">
    <property type="entry name" value="KH-I_HNRNPK_rpt2"/>
    <property type="match status" value="1"/>
</dbReference>
<dbReference type="InterPro" id="IPR036779">
    <property type="entry name" value="LysM_dom_sf"/>
</dbReference>
<dbReference type="Pfam" id="PF00013">
    <property type="entry name" value="KH_1"/>
    <property type="match status" value="3"/>
</dbReference>
<feature type="non-terminal residue" evidence="6">
    <location>
        <position position="900"/>
    </location>
</feature>
<dbReference type="SMART" id="SM00257">
    <property type="entry name" value="LysM"/>
    <property type="match status" value="1"/>
</dbReference>
<evidence type="ECO:0000259" key="5">
    <source>
        <dbReference type="PROSITE" id="PS51782"/>
    </source>
</evidence>
<keyword evidence="4" id="KW-0812">Transmembrane</keyword>
<keyword evidence="1" id="KW-0677">Repeat</keyword>
<dbReference type="GO" id="GO:1990904">
    <property type="term" value="C:ribonucleoprotein complex"/>
    <property type="evidence" value="ECO:0007669"/>
    <property type="project" value="UniProtKB-KW"/>
</dbReference>
<protein>
    <submittedName>
        <fullName evidence="6">Heterogeneous nuclear ribonucleoprotein K</fullName>
    </submittedName>
</protein>
<keyword evidence="4" id="KW-0472">Membrane</keyword>
<dbReference type="GO" id="GO:0010468">
    <property type="term" value="P:regulation of gene expression"/>
    <property type="evidence" value="ECO:0007669"/>
    <property type="project" value="UniProtKB-ARBA"/>
</dbReference>
<evidence type="ECO:0000256" key="3">
    <source>
        <dbReference type="SAM" id="MobiDB-lite"/>
    </source>
</evidence>
<evidence type="ECO:0000256" key="1">
    <source>
        <dbReference type="ARBA" id="ARBA00022737"/>
    </source>
</evidence>
<evidence type="ECO:0000256" key="4">
    <source>
        <dbReference type="SAM" id="Phobius"/>
    </source>
</evidence>
<feature type="compositionally biased region" description="Gly residues" evidence="3">
    <location>
        <begin position="200"/>
        <end position="221"/>
    </location>
</feature>
<feature type="transmembrane region" description="Helical" evidence="4">
    <location>
        <begin position="857"/>
        <end position="878"/>
    </location>
</feature>
<feature type="region of interest" description="Disordered" evidence="3">
    <location>
        <begin position="183"/>
        <end position="224"/>
    </location>
</feature>
<comment type="caution">
    <text evidence="6">The sequence shown here is derived from an EMBL/GenBank/DDBJ whole genome shotgun (WGS) entry which is preliminary data.</text>
</comment>
<accession>A0A9Q0S137</accession>
<evidence type="ECO:0000313" key="6">
    <source>
        <dbReference type="EMBL" id="KAJ6640574.1"/>
    </source>
</evidence>
<dbReference type="Gene3D" id="3.10.350.10">
    <property type="entry name" value="LysM domain"/>
    <property type="match status" value="1"/>
</dbReference>
<feature type="compositionally biased region" description="Gly residues" evidence="3">
    <location>
        <begin position="404"/>
        <end position="413"/>
    </location>
</feature>
<proteinExistence type="predicted"/>
<feature type="region of interest" description="Disordered" evidence="3">
    <location>
        <begin position="551"/>
        <end position="584"/>
    </location>
</feature>
<dbReference type="PROSITE" id="PS51782">
    <property type="entry name" value="LYSM"/>
    <property type="match status" value="1"/>
</dbReference>
<gene>
    <name evidence="6" type="primary">HNRNPK</name>
    <name evidence="6" type="ORF">Bhyg_05505</name>
</gene>
<dbReference type="InterPro" id="IPR036612">
    <property type="entry name" value="KH_dom_type_1_sf"/>
</dbReference>
<evidence type="ECO:0000256" key="2">
    <source>
        <dbReference type="PROSITE-ProRule" id="PRU00117"/>
    </source>
</evidence>
<dbReference type="GO" id="GO:0003723">
    <property type="term" value="F:RNA binding"/>
    <property type="evidence" value="ECO:0007669"/>
    <property type="project" value="UniProtKB-UniRule"/>
</dbReference>
<dbReference type="SUPFAM" id="SSF54791">
    <property type="entry name" value="Eukaryotic type KH-domain (KH-domain type I)"/>
    <property type="match status" value="3"/>
</dbReference>
<keyword evidence="6" id="KW-0687">Ribonucleoprotein</keyword>
<keyword evidence="4" id="KW-1133">Transmembrane helix</keyword>